<reference evidence="2" key="1">
    <citation type="journal article" date="2019" name="Gigascience">
        <title>De novo genome assembly of the endangered Acer yangbiense, a plant species with extremely small populations endemic to Yunnan Province, China.</title>
        <authorList>
            <person name="Yang J."/>
            <person name="Wariss H.M."/>
            <person name="Tao L."/>
            <person name="Zhang R."/>
            <person name="Yun Q."/>
            <person name="Hollingsworth P."/>
            <person name="Dao Z."/>
            <person name="Luo G."/>
            <person name="Guo H."/>
            <person name="Ma Y."/>
            <person name="Sun W."/>
        </authorList>
    </citation>
    <scope>NUCLEOTIDE SEQUENCE [LARGE SCALE GENOMIC DNA]</scope>
    <source>
        <strain evidence="2">cv. br00</strain>
    </source>
</reference>
<comment type="caution">
    <text evidence="1">The sequence shown here is derived from an EMBL/GenBank/DDBJ whole genome shotgun (WGS) entry which is preliminary data.</text>
</comment>
<dbReference type="Proteomes" id="UP000326939">
    <property type="component" value="Chromosome 5"/>
</dbReference>
<name>A0A5N5MN33_9ROSI</name>
<evidence type="ECO:0000313" key="2">
    <source>
        <dbReference type="Proteomes" id="UP000326939"/>
    </source>
</evidence>
<organism evidence="1 2">
    <name type="scientific">Salix brachista</name>
    <dbReference type="NCBI Taxonomy" id="2182728"/>
    <lineage>
        <taxon>Eukaryota</taxon>
        <taxon>Viridiplantae</taxon>
        <taxon>Streptophyta</taxon>
        <taxon>Embryophyta</taxon>
        <taxon>Tracheophyta</taxon>
        <taxon>Spermatophyta</taxon>
        <taxon>Magnoliopsida</taxon>
        <taxon>eudicotyledons</taxon>
        <taxon>Gunneridae</taxon>
        <taxon>Pentapetalae</taxon>
        <taxon>rosids</taxon>
        <taxon>fabids</taxon>
        <taxon>Malpighiales</taxon>
        <taxon>Salicaceae</taxon>
        <taxon>Saliceae</taxon>
        <taxon>Salix</taxon>
    </lineage>
</organism>
<gene>
    <name evidence="1" type="ORF">DKX38_007247</name>
</gene>
<keyword evidence="2" id="KW-1185">Reference proteome</keyword>
<sequence length="158" mass="18317">MLSLTCPPMYLSGSFLPELAEGFWVYCNDRFQRGLKRKPVTLFEKLCEASHVFLDGYKRNTISRYILSMLSPRFSGGLEQKMEVPDGAFLSSETAEHLLWHIQRSYAIAFEIFLMVKTVANYVFKLSYFNEVFGKLGDLKRLAVPEIRIRIRIVSWCS</sequence>
<protein>
    <submittedName>
        <fullName evidence="1">Uncharacterized protein</fullName>
    </submittedName>
</protein>
<proteinExistence type="predicted"/>
<dbReference type="AlphaFoldDB" id="A0A5N5MN33"/>
<evidence type="ECO:0000313" key="1">
    <source>
        <dbReference type="EMBL" id="KAB5556338.1"/>
    </source>
</evidence>
<dbReference type="EMBL" id="VDCV01000005">
    <property type="protein sequence ID" value="KAB5556338.1"/>
    <property type="molecule type" value="Genomic_DNA"/>
</dbReference>
<accession>A0A5N5MN33</accession>